<accession>A0A2T8IFT5</accession>
<gene>
    <name evidence="2" type="ORF">PAHAL_6G083400</name>
</gene>
<dbReference type="EMBL" id="CM008051">
    <property type="protein sequence ID" value="PVH36486.1"/>
    <property type="molecule type" value="Genomic_DNA"/>
</dbReference>
<dbReference type="AlphaFoldDB" id="A0A2T8IFT5"/>
<feature type="compositionally biased region" description="Pro residues" evidence="1">
    <location>
        <begin position="15"/>
        <end position="27"/>
    </location>
</feature>
<sequence>MAIELIQTMPKSLLPAPPDPPSLPAPWRPAHLARHGNSRRPILLAGGAASFPLLPPRVQRPAHLASTGATN</sequence>
<name>A0A2T8IFT5_9POAL</name>
<evidence type="ECO:0000313" key="2">
    <source>
        <dbReference type="EMBL" id="PVH36486.1"/>
    </source>
</evidence>
<dbReference type="Proteomes" id="UP000243499">
    <property type="component" value="Chromosome 6"/>
</dbReference>
<reference evidence="2" key="1">
    <citation type="submission" date="2018-04" db="EMBL/GenBank/DDBJ databases">
        <title>WGS assembly of Panicum hallii.</title>
        <authorList>
            <person name="Lovell J."/>
            <person name="Jenkins J."/>
            <person name="Lowry D."/>
            <person name="Mamidi S."/>
            <person name="Sreedasyam A."/>
            <person name="Weng X."/>
            <person name="Barry K."/>
            <person name="Bonette J."/>
            <person name="Campitelli B."/>
            <person name="Daum C."/>
            <person name="Gordon S."/>
            <person name="Gould B."/>
            <person name="Lipzen A."/>
            <person name="Macqueen A."/>
            <person name="Palacio-Mejia J."/>
            <person name="Plott C."/>
            <person name="Shakirov E."/>
            <person name="Shu S."/>
            <person name="Yoshinaga Y."/>
            <person name="Zane M."/>
            <person name="Rokhsar D."/>
            <person name="Grimwood J."/>
            <person name="Schmutz J."/>
            <person name="Juenger T."/>
        </authorList>
    </citation>
    <scope>NUCLEOTIDE SEQUENCE [LARGE SCALE GENOMIC DNA]</scope>
    <source>
        <strain evidence="2">FIL2</strain>
    </source>
</reference>
<evidence type="ECO:0000256" key="1">
    <source>
        <dbReference type="SAM" id="MobiDB-lite"/>
    </source>
</evidence>
<protein>
    <submittedName>
        <fullName evidence="2">Uncharacterized protein</fullName>
    </submittedName>
</protein>
<organism evidence="2">
    <name type="scientific">Panicum hallii</name>
    <dbReference type="NCBI Taxonomy" id="206008"/>
    <lineage>
        <taxon>Eukaryota</taxon>
        <taxon>Viridiplantae</taxon>
        <taxon>Streptophyta</taxon>
        <taxon>Embryophyta</taxon>
        <taxon>Tracheophyta</taxon>
        <taxon>Spermatophyta</taxon>
        <taxon>Magnoliopsida</taxon>
        <taxon>Liliopsida</taxon>
        <taxon>Poales</taxon>
        <taxon>Poaceae</taxon>
        <taxon>PACMAD clade</taxon>
        <taxon>Panicoideae</taxon>
        <taxon>Panicodae</taxon>
        <taxon>Paniceae</taxon>
        <taxon>Panicinae</taxon>
        <taxon>Panicum</taxon>
        <taxon>Panicum sect. Panicum</taxon>
    </lineage>
</organism>
<proteinExistence type="predicted"/>
<dbReference type="Gramene" id="PVH36486">
    <property type="protein sequence ID" value="PVH36486"/>
    <property type="gene ID" value="PAHAL_6G083400"/>
</dbReference>
<feature type="region of interest" description="Disordered" evidence="1">
    <location>
        <begin position="1"/>
        <end position="32"/>
    </location>
</feature>